<proteinExistence type="predicted"/>
<organism evidence="1">
    <name type="scientific">Streptomyces sp. NBC_01393</name>
    <dbReference type="NCBI Taxonomy" id="2903851"/>
    <lineage>
        <taxon>Bacteria</taxon>
        <taxon>Bacillati</taxon>
        <taxon>Actinomycetota</taxon>
        <taxon>Actinomycetes</taxon>
        <taxon>Kitasatosporales</taxon>
        <taxon>Streptomycetaceae</taxon>
        <taxon>Streptomyces</taxon>
    </lineage>
</organism>
<dbReference type="AlphaFoldDB" id="A0AAU3I0N4"/>
<evidence type="ECO:0000313" key="1">
    <source>
        <dbReference type="EMBL" id="WTZ10064.1"/>
    </source>
</evidence>
<sequence length="82" mass="8759">MTEGIHTRPTLDDGAGYKLTVVCVGKGEAEIVFSPAGAGSGRMVPCDRSLVFERLTGRSRLALDVRGRPDAAGMVAWRIEKV</sequence>
<dbReference type="EMBL" id="CP109546">
    <property type="protein sequence ID" value="WTZ10064.1"/>
    <property type="molecule type" value="Genomic_DNA"/>
</dbReference>
<name>A0AAU3I0N4_9ACTN</name>
<reference evidence="1" key="1">
    <citation type="submission" date="2022-10" db="EMBL/GenBank/DDBJ databases">
        <title>The complete genomes of actinobacterial strains from the NBC collection.</title>
        <authorList>
            <person name="Joergensen T.S."/>
            <person name="Alvarez Arevalo M."/>
            <person name="Sterndorff E.B."/>
            <person name="Faurdal D."/>
            <person name="Vuksanovic O."/>
            <person name="Mourched A.-S."/>
            <person name="Charusanti P."/>
            <person name="Shaw S."/>
            <person name="Blin K."/>
            <person name="Weber T."/>
        </authorList>
    </citation>
    <scope>NUCLEOTIDE SEQUENCE</scope>
    <source>
        <strain evidence="1">NBC_01393</strain>
    </source>
</reference>
<accession>A0AAU3I0N4</accession>
<gene>
    <name evidence="1" type="ORF">OG699_19975</name>
</gene>
<protein>
    <submittedName>
        <fullName evidence="1">Uncharacterized protein</fullName>
    </submittedName>
</protein>